<dbReference type="InterPro" id="IPR005084">
    <property type="entry name" value="CBM6"/>
</dbReference>
<dbReference type="KEGG" id="crw:CROST_047670"/>
<dbReference type="PANTHER" id="PTHR43772">
    <property type="entry name" value="ENDO-1,4-BETA-XYLANASE"/>
    <property type="match status" value="1"/>
</dbReference>
<evidence type="ECO:0000313" key="8">
    <source>
        <dbReference type="Proteomes" id="UP000190951"/>
    </source>
</evidence>
<dbReference type="RefSeq" id="WP_077834413.1">
    <property type="nucleotide sequence ID" value="NZ_CP096984.1"/>
</dbReference>
<dbReference type="Pfam" id="PF04616">
    <property type="entry name" value="Glyco_hydro_43"/>
    <property type="match status" value="1"/>
</dbReference>
<keyword evidence="5" id="KW-0119">Carbohydrate metabolism</keyword>
<dbReference type="PROSITE" id="PS51175">
    <property type="entry name" value="CBM6"/>
    <property type="match status" value="1"/>
</dbReference>
<dbReference type="GO" id="GO:0030246">
    <property type="term" value="F:carbohydrate binding"/>
    <property type="evidence" value="ECO:0007669"/>
    <property type="project" value="InterPro"/>
</dbReference>
<dbReference type="Gene3D" id="2.60.120.260">
    <property type="entry name" value="Galactose-binding domain-like"/>
    <property type="match status" value="1"/>
</dbReference>
<dbReference type="STRING" id="84029.CROST_06140"/>
<dbReference type="CDD" id="cd04084">
    <property type="entry name" value="CBM6_xylanase-like"/>
    <property type="match status" value="1"/>
</dbReference>
<evidence type="ECO:0000256" key="2">
    <source>
        <dbReference type="ARBA" id="ARBA00022651"/>
    </source>
</evidence>
<dbReference type="InterPro" id="IPR006710">
    <property type="entry name" value="Glyco_hydro_43"/>
</dbReference>
<dbReference type="EMBL" id="CP096984">
    <property type="protein sequence ID" value="URZ13989.1"/>
    <property type="molecule type" value="Genomic_DNA"/>
</dbReference>
<dbReference type="GO" id="GO:0004553">
    <property type="term" value="F:hydrolase activity, hydrolyzing O-glycosyl compounds"/>
    <property type="evidence" value="ECO:0007669"/>
    <property type="project" value="InterPro"/>
</dbReference>
<evidence type="ECO:0000256" key="6">
    <source>
        <dbReference type="ARBA" id="ARBA00023295"/>
    </source>
</evidence>
<dbReference type="Gene3D" id="2.115.10.20">
    <property type="entry name" value="Glycosyl hydrolase domain, family 43"/>
    <property type="match status" value="1"/>
</dbReference>
<dbReference type="SUPFAM" id="SSF49785">
    <property type="entry name" value="Galactose-binding domain-like"/>
    <property type="match status" value="1"/>
</dbReference>
<organism evidence="7 8">
    <name type="scientific">Clostridium felsineum</name>
    <dbReference type="NCBI Taxonomy" id="36839"/>
    <lineage>
        <taxon>Bacteria</taxon>
        <taxon>Bacillati</taxon>
        <taxon>Bacillota</taxon>
        <taxon>Clostridia</taxon>
        <taxon>Eubacteriales</taxon>
        <taxon>Clostridiaceae</taxon>
        <taxon>Clostridium</taxon>
    </lineage>
</organism>
<proteinExistence type="inferred from homology"/>
<protein>
    <submittedName>
        <fullName evidence="7">Uncharacterized protein</fullName>
    </submittedName>
</protein>
<dbReference type="Pfam" id="PF14200">
    <property type="entry name" value="RicinB_lectin_2"/>
    <property type="match status" value="2"/>
</dbReference>
<keyword evidence="3" id="KW-0732">Signal</keyword>
<dbReference type="AlphaFoldDB" id="A0A1S8LJP0"/>
<evidence type="ECO:0000256" key="3">
    <source>
        <dbReference type="ARBA" id="ARBA00022729"/>
    </source>
</evidence>
<dbReference type="InterPro" id="IPR008979">
    <property type="entry name" value="Galactose-bd-like_sf"/>
</dbReference>
<dbReference type="InterPro" id="IPR035992">
    <property type="entry name" value="Ricin_B-like_lectins"/>
</dbReference>
<keyword evidence="7" id="KW-0614">Plasmid</keyword>
<dbReference type="PANTHER" id="PTHR43772:SF2">
    <property type="entry name" value="PUTATIVE (AFU_ORTHOLOGUE AFUA_2G04480)-RELATED"/>
    <property type="match status" value="1"/>
</dbReference>
<gene>
    <name evidence="7" type="ORF">CROST_047670</name>
</gene>
<dbReference type="Gene3D" id="2.80.10.50">
    <property type="match status" value="2"/>
</dbReference>
<dbReference type="Proteomes" id="UP000190951">
    <property type="component" value="Plasmid p330"/>
</dbReference>
<dbReference type="CDD" id="cd09003">
    <property type="entry name" value="GH43_XynD-like"/>
    <property type="match status" value="1"/>
</dbReference>
<dbReference type="Pfam" id="PF03422">
    <property type="entry name" value="CBM_6"/>
    <property type="match status" value="1"/>
</dbReference>
<dbReference type="SMART" id="SM00606">
    <property type="entry name" value="CBD_IV"/>
    <property type="match status" value="1"/>
</dbReference>
<dbReference type="InterPro" id="IPR000772">
    <property type="entry name" value="Ricin_B_lectin"/>
</dbReference>
<dbReference type="SUPFAM" id="SSF75005">
    <property type="entry name" value="Arabinanase/levansucrase/invertase"/>
    <property type="match status" value="1"/>
</dbReference>
<dbReference type="PROSITE" id="PS50231">
    <property type="entry name" value="RICIN_B_LECTIN"/>
    <property type="match status" value="1"/>
</dbReference>
<dbReference type="SMART" id="SM00458">
    <property type="entry name" value="RICIN"/>
    <property type="match status" value="1"/>
</dbReference>
<dbReference type="CDD" id="cd00161">
    <property type="entry name" value="beta-trefoil_Ricin-like"/>
    <property type="match status" value="1"/>
</dbReference>
<geneLocation type="plasmid" evidence="7 8">
    <name>p330</name>
</geneLocation>
<name>A0A1S8LJP0_9CLOT</name>
<keyword evidence="2" id="KW-0624">Polysaccharide degradation</keyword>
<dbReference type="InterPro" id="IPR052176">
    <property type="entry name" value="Glycosyl_Hydrlase_43_Enz"/>
</dbReference>
<evidence type="ECO:0000256" key="4">
    <source>
        <dbReference type="ARBA" id="ARBA00022801"/>
    </source>
</evidence>
<dbReference type="InterPro" id="IPR023296">
    <property type="entry name" value="Glyco_hydro_beta-prop_sf"/>
</dbReference>
<evidence type="ECO:0000313" key="7">
    <source>
        <dbReference type="EMBL" id="URZ13989.1"/>
    </source>
</evidence>
<comment type="similarity">
    <text evidence="1">Belongs to the glycosyl hydrolase 43 family.</text>
</comment>
<keyword evidence="2" id="KW-0858">Xylan degradation</keyword>
<accession>A0A1S8LJP0</accession>
<dbReference type="InterPro" id="IPR006584">
    <property type="entry name" value="Cellulose-bd_IV"/>
</dbReference>
<dbReference type="GO" id="GO:0045493">
    <property type="term" value="P:xylan catabolic process"/>
    <property type="evidence" value="ECO:0007669"/>
    <property type="project" value="UniProtKB-KW"/>
</dbReference>
<evidence type="ECO:0000256" key="5">
    <source>
        <dbReference type="ARBA" id="ARBA00023277"/>
    </source>
</evidence>
<keyword evidence="4" id="KW-0378">Hydrolase</keyword>
<keyword evidence="6" id="KW-0326">Glycosidase</keyword>
<sequence length="709" mass="75954">MFKKSSLFLLMFTVSAGFALRASVVKANINTTFIKQASISQAQNGGLLKLNVNNILSSAKASSSTTNALAKVPGNSNPLITHKFGADPFAMVYNGRVYVYLSSDAFEYDNRGNIKDNDYNNIKTISVISSNDMVNWTDNGEIPVAGPSGAAKWASNSWAPAATHKVINGKDKFFLYFANNGGGIGVLTSDSPVGPWTDPIRKPLITGSTPGVNGVPWIFDPAVLVDDDGTGYLYFGGGIPGGNNPSQSQIANPKSARVIKLASDMIHTSGSAAAIDSPFMFEDSGIHKCNGKYYYSYCSNFSGTHSYGTPPQGDIAYMTSSNPMGPFTYQGTFLKNPGTYFGVGGNNHHAVFQFNNQWYVVYHAQTLGKAMGITKGYRSPMINKLSYSNGAINNVVEDMQGVPQVSNLNPYERTEAETIAWNGGISTEKCSAPGNNAPFNNLDVTSVNNGDWLAVSKADFKNGAASFKASVASTVGGQIEIHLDSVDGALIGTLNVSPTGGEQNFKEMQCNVKSVSGVHNVFFKFVGNSNKNLFNIDYWQFSTNSTNDNPPTPTPTPANNTTLSNGWYYIKNVNAQKYLEVAGNTGKAGQNVDLRTGSGALGQKWYLTNTGDGYVTLTSALGNFMLDIANGANTDGANVQIYNAYSNNAQKYSINPSSTNGAYYIGTVSSNGTKVLDDYNFGTSDGTNVCQWTYGGHTNQLWIFEPTNN</sequence>
<dbReference type="SUPFAM" id="SSF50370">
    <property type="entry name" value="Ricin B-like lectins"/>
    <property type="match status" value="1"/>
</dbReference>
<keyword evidence="8" id="KW-1185">Reference proteome</keyword>
<reference evidence="7 8" key="1">
    <citation type="submission" date="2022-04" db="EMBL/GenBank/DDBJ databases">
        <title>Genome sequence of C. roseum typestrain.</title>
        <authorList>
            <person name="Poehlein A."/>
            <person name="Schoch T."/>
            <person name="Duerre P."/>
            <person name="Daniel R."/>
        </authorList>
    </citation>
    <scope>NUCLEOTIDE SEQUENCE [LARGE SCALE GENOMIC DNA]</scope>
    <source>
        <strain evidence="7 8">DSM 7320</strain>
        <plasmid evidence="7 8">p330</plasmid>
    </source>
</reference>
<evidence type="ECO:0000256" key="1">
    <source>
        <dbReference type="ARBA" id="ARBA00009865"/>
    </source>
</evidence>